<organism evidence="1 2">
    <name type="scientific">Citrus sinensis</name>
    <name type="common">Sweet orange</name>
    <name type="synonym">Citrus aurantium var. sinensis</name>
    <dbReference type="NCBI Taxonomy" id="2711"/>
    <lineage>
        <taxon>Eukaryota</taxon>
        <taxon>Viridiplantae</taxon>
        <taxon>Streptophyta</taxon>
        <taxon>Embryophyta</taxon>
        <taxon>Tracheophyta</taxon>
        <taxon>Spermatophyta</taxon>
        <taxon>Magnoliopsida</taxon>
        <taxon>eudicotyledons</taxon>
        <taxon>Gunneridae</taxon>
        <taxon>Pentapetalae</taxon>
        <taxon>rosids</taxon>
        <taxon>malvids</taxon>
        <taxon>Sapindales</taxon>
        <taxon>Rutaceae</taxon>
        <taxon>Aurantioideae</taxon>
        <taxon>Citrus</taxon>
    </lineage>
</organism>
<dbReference type="SUPFAM" id="SSF55347">
    <property type="entry name" value="Glyceraldehyde-3-phosphate dehydrogenase-like, C-terminal domain"/>
    <property type="match status" value="1"/>
</dbReference>
<name>A0A067EKG7_CITSI</name>
<dbReference type="AlphaFoldDB" id="A0A067EKG7"/>
<evidence type="ECO:0000313" key="2">
    <source>
        <dbReference type="Proteomes" id="UP000027120"/>
    </source>
</evidence>
<proteinExistence type="predicted"/>
<sequence>MVNLLASLEKIKEAEILALIVFAIRSNSRRDEELKIGKTKMKSVMVYFLVRAGISYNHLGNNDCMKLSAQPIIPKAASSPAVMYFEPSEHTNRLHSSSHMNSNSISGQI</sequence>
<accession>A0A067EKG7</accession>
<dbReference type="STRING" id="2711.A0A067EKG7"/>
<dbReference type="EMBL" id="KK785050">
    <property type="protein sequence ID" value="KDO51667.1"/>
    <property type="molecule type" value="Genomic_DNA"/>
</dbReference>
<dbReference type="Proteomes" id="UP000027120">
    <property type="component" value="Unassembled WGS sequence"/>
</dbReference>
<protein>
    <submittedName>
        <fullName evidence="1">Uncharacterized protein</fullName>
    </submittedName>
</protein>
<gene>
    <name evidence="1" type="ORF">CISIN_1g043178mg</name>
</gene>
<reference evidence="1 2" key="1">
    <citation type="submission" date="2014-04" db="EMBL/GenBank/DDBJ databases">
        <authorList>
            <consortium name="International Citrus Genome Consortium"/>
            <person name="Gmitter F."/>
            <person name="Chen C."/>
            <person name="Farmerie W."/>
            <person name="Harkins T."/>
            <person name="Desany B."/>
            <person name="Mohiuddin M."/>
            <person name="Kodira C."/>
            <person name="Borodovsky M."/>
            <person name="Lomsadze A."/>
            <person name="Burns P."/>
            <person name="Jenkins J."/>
            <person name="Prochnik S."/>
            <person name="Shu S."/>
            <person name="Chapman J."/>
            <person name="Pitluck S."/>
            <person name="Schmutz J."/>
            <person name="Rokhsar D."/>
        </authorList>
    </citation>
    <scope>NUCLEOTIDE SEQUENCE</scope>
</reference>
<dbReference type="eggNOG" id="KOG0693">
    <property type="taxonomic scope" value="Eukaryota"/>
</dbReference>
<dbReference type="SMR" id="A0A067EKG7"/>
<evidence type="ECO:0000313" key="1">
    <source>
        <dbReference type="EMBL" id="KDO51667.1"/>
    </source>
</evidence>
<dbReference type="PaxDb" id="2711-XP_006465028.1"/>
<keyword evidence="2" id="KW-1185">Reference proteome</keyword>
<dbReference type="Gene3D" id="3.30.360.10">
    <property type="entry name" value="Dihydrodipicolinate Reductase, domain 2"/>
    <property type="match status" value="1"/>
</dbReference>